<sequence length="27" mass="3328">MIDDAGRWWRCQEFHHANLTTSVIRRK</sequence>
<evidence type="ECO:0000313" key="1">
    <source>
        <dbReference type="EMBL" id="JAD33480.1"/>
    </source>
</evidence>
<dbReference type="AlphaFoldDB" id="A0A0A8Z9Q9"/>
<dbReference type="EMBL" id="GBRH01264415">
    <property type="protein sequence ID" value="JAD33480.1"/>
    <property type="molecule type" value="Transcribed_RNA"/>
</dbReference>
<reference evidence="1" key="2">
    <citation type="journal article" date="2015" name="Data Brief">
        <title>Shoot transcriptome of the giant reed, Arundo donax.</title>
        <authorList>
            <person name="Barrero R.A."/>
            <person name="Guerrero F.D."/>
            <person name="Moolhuijzen P."/>
            <person name="Goolsby J.A."/>
            <person name="Tidwell J."/>
            <person name="Bellgard S.E."/>
            <person name="Bellgard M.I."/>
        </authorList>
    </citation>
    <scope>NUCLEOTIDE SEQUENCE</scope>
    <source>
        <tissue evidence="1">Shoot tissue taken approximately 20 cm above the soil surface</tissue>
    </source>
</reference>
<name>A0A0A8Z9Q9_ARUDO</name>
<protein>
    <submittedName>
        <fullName evidence="1">Uncharacterized protein</fullName>
    </submittedName>
</protein>
<reference evidence="1" key="1">
    <citation type="submission" date="2014-09" db="EMBL/GenBank/DDBJ databases">
        <authorList>
            <person name="Magalhaes I.L.F."/>
            <person name="Oliveira U."/>
            <person name="Santos F.R."/>
            <person name="Vidigal T.H.D.A."/>
            <person name="Brescovit A.D."/>
            <person name="Santos A.J."/>
        </authorList>
    </citation>
    <scope>NUCLEOTIDE SEQUENCE</scope>
    <source>
        <tissue evidence="1">Shoot tissue taken approximately 20 cm above the soil surface</tissue>
    </source>
</reference>
<accession>A0A0A8Z9Q9</accession>
<proteinExistence type="predicted"/>
<organism evidence="1">
    <name type="scientific">Arundo donax</name>
    <name type="common">Giant reed</name>
    <name type="synonym">Donax arundinaceus</name>
    <dbReference type="NCBI Taxonomy" id="35708"/>
    <lineage>
        <taxon>Eukaryota</taxon>
        <taxon>Viridiplantae</taxon>
        <taxon>Streptophyta</taxon>
        <taxon>Embryophyta</taxon>
        <taxon>Tracheophyta</taxon>
        <taxon>Spermatophyta</taxon>
        <taxon>Magnoliopsida</taxon>
        <taxon>Liliopsida</taxon>
        <taxon>Poales</taxon>
        <taxon>Poaceae</taxon>
        <taxon>PACMAD clade</taxon>
        <taxon>Arundinoideae</taxon>
        <taxon>Arundineae</taxon>
        <taxon>Arundo</taxon>
    </lineage>
</organism>